<dbReference type="RefSeq" id="WP_181755046.1">
    <property type="nucleotide sequence ID" value="NZ_JACEIQ010000044.1"/>
</dbReference>
<protein>
    <submittedName>
        <fullName evidence="2">Uncharacterized protein</fullName>
    </submittedName>
</protein>
<feature type="signal peptide" evidence="1">
    <location>
        <begin position="1"/>
        <end position="25"/>
    </location>
</feature>
<evidence type="ECO:0000256" key="1">
    <source>
        <dbReference type="SAM" id="SignalP"/>
    </source>
</evidence>
<organism evidence="2 3">
    <name type="scientific">Paenactinomyces guangxiensis</name>
    <dbReference type="NCBI Taxonomy" id="1490290"/>
    <lineage>
        <taxon>Bacteria</taxon>
        <taxon>Bacillati</taxon>
        <taxon>Bacillota</taxon>
        <taxon>Bacilli</taxon>
        <taxon>Bacillales</taxon>
        <taxon>Thermoactinomycetaceae</taxon>
        <taxon>Paenactinomyces</taxon>
    </lineage>
</organism>
<dbReference type="Proteomes" id="UP000535491">
    <property type="component" value="Unassembled WGS sequence"/>
</dbReference>
<proteinExistence type="predicted"/>
<evidence type="ECO:0000313" key="2">
    <source>
        <dbReference type="EMBL" id="MBA4496536.1"/>
    </source>
</evidence>
<gene>
    <name evidence="2" type="ORF">H1191_19980</name>
</gene>
<name>A0A7W1WUY9_9BACL</name>
<comment type="caution">
    <text evidence="2">The sequence shown here is derived from an EMBL/GenBank/DDBJ whole genome shotgun (WGS) entry which is preliminary data.</text>
</comment>
<keyword evidence="3" id="KW-1185">Reference proteome</keyword>
<dbReference type="AlphaFoldDB" id="A0A7W1WUY9"/>
<keyword evidence="1" id="KW-0732">Signal</keyword>
<dbReference type="EMBL" id="JACEIQ010000044">
    <property type="protein sequence ID" value="MBA4496536.1"/>
    <property type="molecule type" value="Genomic_DNA"/>
</dbReference>
<sequence>MRKVLIYSFIIVLFSSLLTGYPIHAASASVSKPTGGMLADYESVIRETTPRADGIKHVNTPATIKKLKELHIDTYYYLIWHQPTDWDDLKNEFISAADKAGINVIVYLVPPSESTGSRKSYPYVTDYIEWARAIAELSLKHDNLVGWAIDDFSFNLDFYTPEYMAQMKTTAKSINPKLSFMPQIYSPSLTEEFIQTRGQYIDGVIIAYRDDPYRNTQIWSTAQEQIDQAYHILQKHDLPLIWMVYTSRLTRTPGNPSAEYVTKVVQIALDNMRKGKLAGVITYVLEKEFIPETEDHKAVSGNGYLSLFVPAGSPTNQADYVSASQMIQPDGSGIYTLTFQTMDEGPNLAGYHYKQVMIDDEVVWEQDVAANTTDQEWDKVVLDLTPYLTGKSQAKLTFRLYEKNGVKNFYNNIGFDALEANGFTILDKDFERKSNWEISRNYSGLIGEILIYDPHRRMKVFYAVKVSYLTYDLYDQIVQSEVQLGVKHSLVVKIDQALTEYYAKHPKKALNRLNALKNEMNDQAGKAIPQETADQWTSAITLISSMITPR</sequence>
<accession>A0A7W1WUY9</accession>
<feature type="chain" id="PRO_5030567474" evidence="1">
    <location>
        <begin position="26"/>
        <end position="550"/>
    </location>
</feature>
<dbReference type="InterPro" id="IPR017853">
    <property type="entry name" value="GH"/>
</dbReference>
<dbReference type="SUPFAM" id="SSF51445">
    <property type="entry name" value="(Trans)glycosidases"/>
    <property type="match status" value="1"/>
</dbReference>
<reference evidence="2 3" key="1">
    <citation type="submission" date="2020-07" db="EMBL/GenBank/DDBJ databases">
        <authorList>
            <person name="Feng H."/>
        </authorList>
    </citation>
    <scope>NUCLEOTIDE SEQUENCE [LARGE SCALE GENOMIC DNA]</scope>
    <source>
        <strain evidence="3">s-10</strain>
    </source>
</reference>
<evidence type="ECO:0000313" key="3">
    <source>
        <dbReference type="Proteomes" id="UP000535491"/>
    </source>
</evidence>